<gene>
    <name evidence="1" type="ORF">KL86DYS2_11393</name>
</gene>
<accession>A0A212JFD4</accession>
<reference evidence="1" key="1">
    <citation type="submission" date="2016-04" db="EMBL/GenBank/DDBJ databases">
        <authorList>
            <person name="Evans L.H."/>
            <person name="Alamgir A."/>
            <person name="Owens N."/>
            <person name="Weber N.D."/>
            <person name="Virtaneva K."/>
            <person name="Barbian K."/>
            <person name="Babar A."/>
            <person name="Rosenke K."/>
        </authorList>
    </citation>
    <scope>NUCLEOTIDE SEQUENCE</scope>
    <source>
        <strain evidence="1">86-2</strain>
    </source>
</reference>
<organism evidence="1">
    <name type="scientific">uncultured Dysgonomonas sp</name>
    <dbReference type="NCBI Taxonomy" id="206096"/>
    <lineage>
        <taxon>Bacteria</taxon>
        <taxon>Pseudomonadati</taxon>
        <taxon>Bacteroidota</taxon>
        <taxon>Bacteroidia</taxon>
        <taxon>Bacteroidales</taxon>
        <taxon>Dysgonomonadaceae</taxon>
        <taxon>Dysgonomonas</taxon>
        <taxon>environmental samples</taxon>
    </lineage>
</organism>
<protein>
    <submittedName>
        <fullName evidence="1">Uncharacterized protein</fullName>
    </submittedName>
</protein>
<dbReference type="AlphaFoldDB" id="A0A212JFD4"/>
<dbReference type="EMBL" id="FLUL01000001">
    <property type="protein sequence ID" value="SBV98129.1"/>
    <property type="molecule type" value="Genomic_DNA"/>
</dbReference>
<proteinExistence type="predicted"/>
<evidence type="ECO:0000313" key="1">
    <source>
        <dbReference type="EMBL" id="SBV98129.1"/>
    </source>
</evidence>
<name>A0A212JFD4_9BACT</name>
<sequence>MHLFNKKSIFNRFYLTKEHKKKQIKDPEINNSACFISYLYPQDQSLYKKKKSRLVRDRDFFSL</sequence>